<keyword evidence="1" id="KW-1003">Cell membrane</keyword>
<dbReference type="EMBL" id="JXXZ01000002">
    <property type="protein sequence ID" value="KJZ01613.1"/>
    <property type="molecule type" value="Genomic_DNA"/>
</dbReference>
<dbReference type="InterPro" id="IPR002994">
    <property type="entry name" value="Surf1/Shy1"/>
</dbReference>
<feature type="transmembrane region" description="Helical" evidence="1">
    <location>
        <begin position="220"/>
        <end position="239"/>
    </location>
</feature>
<sequence>MGVRVNTHKLSAFLWSSIVVLVVSTCVGLGFWQLDRAEQKQEREQLLQQWASKGRIPFTQAQRLINSDVDATGMQTAVSGRVLQHYWLLDNQVYQGRVGYDVLVLVMPQGASRWLLVNLGFIVAPTTREQLPQLQLPTQITLDDVLIKEGPLGSITLAQSSPSMGWPKRVQQIDITQIANQARVPVYNFMAYAQTPSPLVATEPHYQPVTMPAEKHIAYAWQWFLIALAALLIALTAFWRARRGYDKS</sequence>
<dbReference type="PROSITE" id="PS50895">
    <property type="entry name" value="SURF1"/>
    <property type="match status" value="1"/>
</dbReference>
<gene>
    <name evidence="2" type="ORF">TW72_01270</name>
</gene>
<dbReference type="OrthoDB" id="9789940at2"/>
<evidence type="ECO:0000256" key="1">
    <source>
        <dbReference type="RuleBase" id="RU363076"/>
    </source>
</evidence>
<keyword evidence="1" id="KW-0472">Membrane</keyword>
<name>A0A0F4Q1T4_9GAMM</name>
<organism evidence="2 3">
    <name type="scientific">Pseudoalteromonas ruthenica</name>
    <dbReference type="NCBI Taxonomy" id="151081"/>
    <lineage>
        <taxon>Bacteria</taxon>
        <taxon>Pseudomonadati</taxon>
        <taxon>Pseudomonadota</taxon>
        <taxon>Gammaproteobacteria</taxon>
        <taxon>Alteromonadales</taxon>
        <taxon>Pseudoalteromonadaceae</taxon>
        <taxon>Pseudoalteromonas</taxon>
    </lineage>
</organism>
<proteinExistence type="inferred from homology"/>
<protein>
    <recommendedName>
        <fullName evidence="1">SURF1-like protein</fullName>
    </recommendedName>
</protein>
<dbReference type="AlphaFoldDB" id="A0A0F4Q1T4"/>
<dbReference type="PATRIC" id="fig|151081.8.peg.1433"/>
<evidence type="ECO:0000313" key="2">
    <source>
        <dbReference type="EMBL" id="KJZ01613.1"/>
    </source>
</evidence>
<dbReference type="Proteomes" id="UP000033664">
    <property type="component" value="Unassembled WGS sequence"/>
</dbReference>
<keyword evidence="1" id="KW-0812">Transmembrane</keyword>
<comment type="similarity">
    <text evidence="1">Belongs to the SURF1 family.</text>
</comment>
<evidence type="ECO:0000313" key="3">
    <source>
        <dbReference type="Proteomes" id="UP000033664"/>
    </source>
</evidence>
<dbReference type="eggNOG" id="COG3346">
    <property type="taxonomic scope" value="Bacteria"/>
</dbReference>
<comment type="caution">
    <text evidence="2">The sequence shown here is derived from an EMBL/GenBank/DDBJ whole genome shotgun (WGS) entry which is preliminary data.</text>
</comment>
<accession>A0A0F4Q1T4</accession>
<reference evidence="2 3" key="1">
    <citation type="journal article" date="2015" name="BMC Genomics">
        <title>Genome mining reveals unlocked bioactive potential of marine Gram-negative bacteria.</title>
        <authorList>
            <person name="Machado H."/>
            <person name="Sonnenschein E.C."/>
            <person name="Melchiorsen J."/>
            <person name="Gram L."/>
        </authorList>
    </citation>
    <scope>NUCLEOTIDE SEQUENCE [LARGE SCALE GENOMIC DNA]</scope>
    <source>
        <strain evidence="2 3">S3137</strain>
    </source>
</reference>
<dbReference type="Pfam" id="PF02104">
    <property type="entry name" value="SURF1"/>
    <property type="match status" value="1"/>
</dbReference>
<dbReference type="CDD" id="cd06662">
    <property type="entry name" value="SURF1"/>
    <property type="match status" value="1"/>
</dbReference>
<comment type="subcellular location">
    <subcellularLocation>
        <location evidence="1">Cell membrane</location>
        <topology evidence="1">Multi-pass membrane protein</topology>
    </subcellularLocation>
</comment>
<feature type="transmembrane region" description="Helical" evidence="1">
    <location>
        <begin position="12"/>
        <end position="32"/>
    </location>
</feature>
<dbReference type="GO" id="GO:0005886">
    <property type="term" value="C:plasma membrane"/>
    <property type="evidence" value="ECO:0007669"/>
    <property type="project" value="UniProtKB-SubCell"/>
</dbReference>
<keyword evidence="1" id="KW-1133">Transmembrane helix</keyword>
<keyword evidence="3" id="KW-1185">Reference proteome</keyword>